<sequence length="67" mass="7456">MFQRIIASLMAQANHTAANSIGNQLARPVSDNAWGNRKGGRKQAHRFSGVAAQRRAARKIRNQRKSK</sequence>
<protein>
    <submittedName>
        <fullName evidence="2">Uncharacterized protein</fullName>
    </submittedName>
</protein>
<evidence type="ECO:0000313" key="2">
    <source>
        <dbReference type="EMBL" id="QGH75025.1"/>
    </source>
</evidence>
<proteinExistence type="predicted"/>
<feature type="compositionally biased region" description="Basic residues" evidence="1">
    <location>
        <begin position="55"/>
        <end position="67"/>
    </location>
</feature>
<gene>
    <name evidence="2" type="ORF">RostovM3_00069</name>
</gene>
<dbReference type="EMBL" id="MN379460">
    <property type="protein sequence ID" value="QGH75025.1"/>
    <property type="molecule type" value="Genomic_DNA"/>
</dbReference>
<reference evidence="2" key="1">
    <citation type="submission" date="2019-08" db="EMBL/GenBank/DDBJ databases">
        <authorList>
            <person name="Pogozhova M.P."/>
            <person name="Pisanov R.V."/>
            <person name="Gaevskaya N.E."/>
            <person name="Vodopyanov A.S."/>
        </authorList>
    </citation>
    <scope>NUCLEOTIDE SEQUENCE</scope>
</reference>
<evidence type="ECO:0000256" key="1">
    <source>
        <dbReference type="SAM" id="MobiDB-lite"/>
    </source>
</evidence>
<feature type="region of interest" description="Disordered" evidence="1">
    <location>
        <begin position="27"/>
        <end position="67"/>
    </location>
</feature>
<accession>A0A5Q2WET1</accession>
<name>A0A5Q2WET1_9CAUD</name>
<organism evidence="2">
    <name type="scientific">Vibrio phage Rostov M3</name>
    <dbReference type="NCBI Taxonomy" id="2660724"/>
    <lineage>
        <taxon>Viruses</taxon>
        <taxon>Duplodnaviria</taxon>
        <taxon>Heunggongvirae</taxon>
        <taxon>Uroviricota</taxon>
        <taxon>Caudoviricetes</taxon>
    </lineage>
</organism>